<proteinExistence type="predicted"/>
<dbReference type="InParanoid" id="A0A080WIS3"/>
<dbReference type="GeneID" id="71777339"/>
<dbReference type="RefSeq" id="XP_047606017.1">
    <property type="nucleotide sequence ID" value="XM_047751054.1"/>
</dbReference>
<accession>A0A080WIS3</accession>
<organism evidence="1 2">
    <name type="scientific">Trichophyton rubrum (strain ATCC MYA-4607 / CBS 118892)</name>
    <name type="common">Athlete's foot fungus</name>
    <dbReference type="NCBI Taxonomy" id="559305"/>
    <lineage>
        <taxon>Eukaryota</taxon>
        <taxon>Fungi</taxon>
        <taxon>Dikarya</taxon>
        <taxon>Ascomycota</taxon>
        <taxon>Pezizomycotina</taxon>
        <taxon>Eurotiomycetes</taxon>
        <taxon>Eurotiomycetidae</taxon>
        <taxon>Onygenales</taxon>
        <taxon>Arthrodermataceae</taxon>
        <taxon>Trichophyton</taxon>
    </lineage>
</organism>
<dbReference type="EMBL" id="GG700650">
    <property type="protein sequence ID" value="KFL61289.1"/>
    <property type="molecule type" value="Genomic_DNA"/>
</dbReference>
<keyword evidence="2" id="KW-1185">Reference proteome</keyword>
<dbReference type="AlphaFoldDB" id="A0A080WIS3"/>
<reference evidence="2" key="1">
    <citation type="journal article" date="2012" name="MBio">
        <title>Comparative genome analysis of Trichophyton rubrum and related dermatophytes reveals candidate genes involved in infection.</title>
        <authorList>
            <person name="Martinez D.A."/>
            <person name="Oliver B.G."/>
            <person name="Graeser Y."/>
            <person name="Goldberg J.M."/>
            <person name="Li W."/>
            <person name="Martinez-Rossi N.M."/>
            <person name="Monod M."/>
            <person name="Shelest E."/>
            <person name="Barton R.C."/>
            <person name="Birch E."/>
            <person name="Brakhage A.A."/>
            <person name="Chen Z."/>
            <person name="Gurr S.J."/>
            <person name="Heiman D."/>
            <person name="Heitman J."/>
            <person name="Kosti I."/>
            <person name="Rossi A."/>
            <person name="Saif S."/>
            <person name="Samalova M."/>
            <person name="Saunders C.W."/>
            <person name="Shea T."/>
            <person name="Summerbell R.C."/>
            <person name="Xu J."/>
            <person name="Young S."/>
            <person name="Zeng Q."/>
            <person name="Birren B.W."/>
            <person name="Cuomo C.A."/>
            <person name="White T.C."/>
        </authorList>
    </citation>
    <scope>NUCLEOTIDE SEQUENCE [LARGE SCALE GENOMIC DNA]</scope>
    <source>
        <strain evidence="2">ATCC MYA-4607 / CBS 118892</strain>
    </source>
</reference>
<dbReference type="HOGENOM" id="CLU_2185808_0_0_1"/>
<dbReference type="VEuPathDB" id="FungiDB:TERG_12032"/>
<dbReference type="Proteomes" id="UP000008864">
    <property type="component" value="Unassembled WGS sequence"/>
</dbReference>
<protein>
    <submittedName>
        <fullName evidence="1">Uncharacterized protein</fullName>
    </submittedName>
</protein>
<gene>
    <name evidence="1" type="ORF">TERG_12032</name>
</gene>
<evidence type="ECO:0000313" key="2">
    <source>
        <dbReference type="Proteomes" id="UP000008864"/>
    </source>
</evidence>
<evidence type="ECO:0000313" key="1">
    <source>
        <dbReference type="EMBL" id="KFL61289.1"/>
    </source>
</evidence>
<sequence>MRVRSLTSQGDLLVCVVLSPICNYLIVHPLSHICALDGVSYSRLIIGSHPESLPSLSGGDVIISRQERRSNRHDTAEHSRSRRGISNSAEYSLLHLQFIFVGNSEEIMV</sequence>
<name>A0A080WIS3_TRIRC</name>